<organism evidence="1 2">
    <name type="scientific">Tribonema minus</name>
    <dbReference type="NCBI Taxonomy" id="303371"/>
    <lineage>
        <taxon>Eukaryota</taxon>
        <taxon>Sar</taxon>
        <taxon>Stramenopiles</taxon>
        <taxon>Ochrophyta</taxon>
        <taxon>PX clade</taxon>
        <taxon>Xanthophyceae</taxon>
        <taxon>Tribonematales</taxon>
        <taxon>Tribonemataceae</taxon>
        <taxon>Tribonema</taxon>
    </lineage>
</organism>
<proteinExistence type="predicted"/>
<dbReference type="Pfam" id="PF13583">
    <property type="entry name" value="Reprolysin_4"/>
    <property type="match status" value="1"/>
</dbReference>
<reference evidence="1" key="1">
    <citation type="submission" date="2021-02" db="EMBL/GenBank/DDBJ databases">
        <title>First Annotated Genome of the Yellow-green Alga Tribonema minus.</title>
        <authorList>
            <person name="Mahan K.M."/>
        </authorList>
    </citation>
    <scope>NUCLEOTIDE SEQUENCE</scope>
    <source>
        <strain evidence="1">UTEX B ZZ1240</strain>
    </source>
</reference>
<dbReference type="AlphaFoldDB" id="A0A836CGT0"/>
<dbReference type="Proteomes" id="UP000664859">
    <property type="component" value="Unassembled WGS sequence"/>
</dbReference>
<dbReference type="OrthoDB" id="49539at2759"/>
<dbReference type="InterPro" id="IPR036404">
    <property type="entry name" value="Jacalin-like_lectin_dom_sf"/>
</dbReference>
<comment type="caution">
    <text evidence="1">The sequence shown here is derived from an EMBL/GenBank/DDBJ whole genome shotgun (WGS) entry which is preliminary data.</text>
</comment>
<dbReference type="SUPFAM" id="SSF55486">
    <property type="entry name" value="Metalloproteases ('zincins'), catalytic domain"/>
    <property type="match status" value="1"/>
</dbReference>
<accession>A0A836CGT0</accession>
<evidence type="ECO:0000313" key="2">
    <source>
        <dbReference type="Proteomes" id="UP000664859"/>
    </source>
</evidence>
<dbReference type="Gene3D" id="2.100.10.30">
    <property type="entry name" value="Jacalin-like lectin domain"/>
    <property type="match status" value="1"/>
</dbReference>
<keyword evidence="2" id="KW-1185">Reference proteome</keyword>
<sequence length="780" mass="79238">MARLVAVAQAQRGTLSCEAFAAAARAGADTLAFGALGRVISAQKDHFQALAAAPVLANSTLPQAAFGGRYVWTGRMRGSSSGSGGGARGGGAVTVVWDDACSADVFRLDVALPPSAADGATATRGARVRSITSVPCSAGGGGDNAAEGCTWLAEVAHEPLPVPTGTVPPPPPPPHRRHLAAAAARDADVALLRRVMEGDAAARARFRRGGSALPAVRSSGGVVMPLGRRLDDGRTVRVLLLYTAAAEVAVGGSAQAVSVIAAAQATADAVLAGSGLAFRLEFWYARVGYVEAAAEDAGLTALGDLQGGRVRGALPWRDAYGFDLVQMMIHTTKFCGVGYLSYPGNPSFYANYAFSIVDIGCMGSNPTIHMHEIGHNMGAYHDRVTDQNVSPPPGWPYAWGYRYCGATAKFNTIMAYPDRNCAGRVTIPYYSSPALSYNGKAIGTAKADNVRLLRETSYVIANYRVSAADVAGTVFDLGPDMLPANIVTTVCPPRAFVTAINIRSGGWVDGIVSIVCKDAATGAATTLSINAGGSGGTFSAAASSTGFTGVSAGSRNGYLSQLVLTKVSGSTTKVFGNTGTAGSTVSCPSGAQIVGVRTSHSGAYVDAFGAVCSRTDKPVQTDMGPDKAAANITTTLCPPDYIVTAVYLRSATRLNAITSIACTSLSSGAAVTTLSIKAGGTGGSSAVISSATGFDGASSGIYTVGGRSFASRLYLTADSFASKAGGTYGTEGTTGRRASCPPGTKIAGLRVSSTTVSYGTYVDAFGFVCSDALSTAATGG</sequence>
<name>A0A836CGT0_9STRA</name>
<gene>
    <name evidence="1" type="ORF">JKP88DRAFT_276903</name>
</gene>
<protein>
    <submittedName>
        <fullName evidence="1">Uncharacterized protein</fullName>
    </submittedName>
</protein>
<evidence type="ECO:0000313" key="1">
    <source>
        <dbReference type="EMBL" id="KAG5184974.1"/>
    </source>
</evidence>
<dbReference type="EMBL" id="JAFCMP010000146">
    <property type="protein sequence ID" value="KAG5184974.1"/>
    <property type="molecule type" value="Genomic_DNA"/>
</dbReference>